<keyword evidence="1" id="KW-0614">Plasmid</keyword>
<sequence>MIVFAQPNAESKNYTKLKLEFYNNDNAIKLVKDLNTKAIYSCDKNFRFLSYKLVNGKIIEDISNGIHGAAVVDNFYYKHHFLSYDKKKNVGLRLVVVNEDKKMKIDFNINKISPDNRAWFINMKIPFKEGYYQVTDPKNPTLIAIKEDDLE</sequence>
<organism evidence="1 2">
    <name type="scientific">Chryseobacterium arthrosphaerae</name>
    <dbReference type="NCBI Taxonomy" id="651561"/>
    <lineage>
        <taxon>Bacteria</taxon>
        <taxon>Pseudomonadati</taxon>
        <taxon>Bacteroidota</taxon>
        <taxon>Flavobacteriia</taxon>
        <taxon>Flavobacteriales</taxon>
        <taxon>Weeksellaceae</taxon>
        <taxon>Chryseobacterium group</taxon>
        <taxon>Chryseobacterium</taxon>
    </lineage>
</organism>
<protein>
    <submittedName>
        <fullName evidence="1">Uncharacterized protein</fullName>
    </submittedName>
</protein>
<geneLocation type="plasmid" evidence="1">
    <name>unnamed</name>
</geneLocation>
<name>A0A3S0NN94_9FLAO</name>
<dbReference type="AlphaFoldDB" id="A0A3S0NN94"/>
<accession>A0A3S0NN94</accession>
<reference evidence="1 2" key="1">
    <citation type="submission" date="2018-12" db="EMBL/GenBank/DDBJ databases">
        <title>Draft Genome Sequence of Chryseobacterium arthrosphaerae strain ED882-96 Isolated from the Blood of a Patient with Liver Cirrhosis in Taiwan.</title>
        <authorList>
            <person name="Lin J.-N."/>
            <person name="Lai C.-H."/>
            <person name="Yang C.-H."/>
            <person name="Huang Y.-H."/>
        </authorList>
    </citation>
    <scope>NUCLEOTIDE SEQUENCE [LARGE SCALE GENOMIC DNA]</scope>
    <source>
        <strain evidence="1 2">ED882-96</strain>
        <plasmid evidence="1 2">unnamed</plasmid>
    </source>
</reference>
<evidence type="ECO:0000313" key="2">
    <source>
        <dbReference type="Proteomes" id="UP000276953"/>
    </source>
</evidence>
<proteinExistence type="predicted"/>
<dbReference type="Proteomes" id="UP000276953">
    <property type="component" value="Plasmid unnamed"/>
</dbReference>
<comment type="caution">
    <text evidence="1">The sequence shown here is derived from an EMBL/GenBank/DDBJ whole genome shotgun (WGS) entry which is preliminary data.</text>
</comment>
<evidence type="ECO:0000313" key="1">
    <source>
        <dbReference type="EMBL" id="RTZ48548.1"/>
    </source>
</evidence>
<gene>
    <name evidence="1" type="ORF">EJ377_13785</name>
</gene>
<dbReference type="EMBL" id="RYFC01000002">
    <property type="protein sequence ID" value="RTZ48548.1"/>
    <property type="molecule type" value="Genomic_DNA"/>
</dbReference>